<gene>
    <name evidence="9" type="ORF">HK103_003660</name>
</gene>
<evidence type="ECO:0000256" key="7">
    <source>
        <dbReference type="RuleBase" id="RU368066"/>
    </source>
</evidence>
<feature type="transmembrane region" description="Helical" evidence="7">
    <location>
        <begin position="370"/>
        <end position="398"/>
    </location>
</feature>
<name>A0AAD5Y690_9FUNG</name>
<comment type="function">
    <text evidence="7">Probably involved in transport through the plasma membrane.</text>
</comment>
<feature type="transmembrane region" description="Helical" evidence="7">
    <location>
        <begin position="276"/>
        <end position="300"/>
    </location>
</feature>
<organism evidence="9 10">
    <name type="scientific">Boothiomyces macroporosus</name>
    <dbReference type="NCBI Taxonomy" id="261099"/>
    <lineage>
        <taxon>Eukaryota</taxon>
        <taxon>Fungi</taxon>
        <taxon>Fungi incertae sedis</taxon>
        <taxon>Chytridiomycota</taxon>
        <taxon>Chytridiomycota incertae sedis</taxon>
        <taxon>Chytridiomycetes</taxon>
        <taxon>Rhizophydiales</taxon>
        <taxon>Terramycetaceae</taxon>
        <taxon>Boothiomyces</taxon>
    </lineage>
</organism>
<feature type="transmembrane region" description="Helical" evidence="7">
    <location>
        <begin position="326"/>
        <end position="349"/>
    </location>
</feature>
<evidence type="ECO:0000256" key="1">
    <source>
        <dbReference type="ARBA" id="ARBA00004141"/>
    </source>
</evidence>
<keyword evidence="10" id="KW-1185">Reference proteome</keyword>
<comment type="caution">
    <text evidence="9">The sequence shown here is derived from an EMBL/GenBank/DDBJ whole genome shotgun (WGS) entry which is preliminary data.</text>
</comment>
<keyword evidence="4 7" id="KW-1133">Transmembrane helix</keyword>
<comment type="similarity">
    <text evidence="2 7">Belongs to the CTL (choline transporter-like) family.</text>
</comment>
<evidence type="ECO:0000313" key="9">
    <source>
        <dbReference type="EMBL" id="KAJ3258372.1"/>
    </source>
</evidence>
<proteinExistence type="inferred from homology"/>
<dbReference type="PANTHER" id="PTHR12385:SF14">
    <property type="entry name" value="CHOLINE TRANSPORTER-LIKE 2"/>
    <property type="match status" value="1"/>
</dbReference>
<dbReference type="PANTHER" id="PTHR12385">
    <property type="entry name" value="CHOLINE TRANSPORTER-LIKE (SLC FAMILY 44)"/>
    <property type="match status" value="1"/>
</dbReference>
<evidence type="ECO:0000313" key="10">
    <source>
        <dbReference type="Proteomes" id="UP001210925"/>
    </source>
</evidence>
<reference evidence="9" key="1">
    <citation type="submission" date="2020-05" db="EMBL/GenBank/DDBJ databases">
        <title>Phylogenomic resolution of chytrid fungi.</title>
        <authorList>
            <person name="Stajich J.E."/>
            <person name="Amses K."/>
            <person name="Simmons R."/>
            <person name="Seto K."/>
            <person name="Myers J."/>
            <person name="Bonds A."/>
            <person name="Quandt C.A."/>
            <person name="Barry K."/>
            <person name="Liu P."/>
            <person name="Grigoriev I."/>
            <person name="Longcore J.E."/>
            <person name="James T.Y."/>
        </authorList>
    </citation>
    <scope>NUCLEOTIDE SEQUENCE</scope>
    <source>
        <strain evidence="9">PLAUS21</strain>
    </source>
</reference>
<feature type="transmembrane region" description="Helical" evidence="7">
    <location>
        <begin position="605"/>
        <end position="623"/>
    </location>
</feature>
<evidence type="ECO:0000256" key="8">
    <source>
        <dbReference type="SAM" id="MobiDB-lite"/>
    </source>
</evidence>
<evidence type="ECO:0000256" key="3">
    <source>
        <dbReference type="ARBA" id="ARBA00022692"/>
    </source>
</evidence>
<dbReference type="Proteomes" id="UP001210925">
    <property type="component" value="Unassembled WGS sequence"/>
</dbReference>
<evidence type="ECO:0000256" key="2">
    <source>
        <dbReference type="ARBA" id="ARBA00007168"/>
    </source>
</evidence>
<dbReference type="EMBL" id="JADGKB010000028">
    <property type="protein sequence ID" value="KAJ3258372.1"/>
    <property type="molecule type" value="Genomic_DNA"/>
</dbReference>
<feature type="transmembrane region" description="Helical" evidence="7">
    <location>
        <begin position="244"/>
        <end position="269"/>
    </location>
</feature>
<keyword evidence="3 7" id="KW-0812">Transmembrane</keyword>
<keyword evidence="6" id="KW-0325">Glycoprotein</keyword>
<dbReference type="AlphaFoldDB" id="A0AAD5Y690"/>
<keyword evidence="5 7" id="KW-0472">Membrane</keyword>
<evidence type="ECO:0000256" key="4">
    <source>
        <dbReference type="ARBA" id="ARBA00022989"/>
    </source>
</evidence>
<evidence type="ECO:0000256" key="6">
    <source>
        <dbReference type="ARBA" id="ARBA00023180"/>
    </source>
</evidence>
<evidence type="ECO:0000256" key="5">
    <source>
        <dbReference type="ARBA" id="ARBA00023136"/>
    </source>
</evidence>
<protein>
    <recommendedName>
        <fullName evidence="7">Protein PNS1</fullName>
    </recommendedName>
</protein>
<dbReference type="Pfam" id="PF04515">
    <property type="entry name" value="Choline_transpo"/>
    <property type="match status" value="1"/>
</dbReference>
<dbReference type="InterPro" id="IPR007603">
    <property type="entry name" value="Choline_transptr-like"/>
</dbReference>
<comment type="subcellular location">
    <subcellularLocation>
        <location evidence="7">Cell membrane</location>
        <topology evidence="7">Multi-pass membrane protein</topology>
    </subcellularLocation>
    <subcellularLocation>
        <location evidence="1">Membrane</location>
        <topology evidence="1">Multi-pass membrane protein</topology>
    </subcellularLocation>
</comment>
<feature type="compositionally biased region" description="Polar residues" evidence="8">
    <location>
        <begin position="23"/>
        <end position="43"/>
    </location>
</feature>
<dbReference type="GO" id="GO:0022857">
    <property type="term" value="F:transmembrane transporter activity"/>
    <property type="evidence" value="ECO:0007669"/>
    <property type="project" value="UniProtKB-UniRule"/>
</dbReference>
<feature type="transmembrane region" description="Helical" evidence="7">
    <location>
        <begin position="418"/>
        <end position="447"/>
    </location>
</feature>
<sequence length="665" mass="73217">MQDDLLKVTPNEGRGHRKVVSMAPSTRELNSKRNSVARSSSIAADSPITGHTRAPSALGTQISISPLKLRLSISRKKTIRNNRMKTIFERPKICHNKYWVVSLAFSTICIILISVFGILNADFKGLLYPYDYDGNQCGVTDGFSNMINLYHFNLSTYTSYTECVKDCPIDTSILCRYNVTPSWNSTVLAQQLAQEECVHAIPSMSVMYQCVPQISTAGFNPLDAMKVINTINSANRPSQIVNEIFNGATIIIGVTILSVILATIWFLLLIKIGHSLILASVFVIMTSLLGVTGYLLYAYLTYKLNGVTTGVGIAVIDANLYNQNNLLYATIGLGVLILLVSYFLFYFWKTIQISRKIVIESGKALSKIKFVVLFSFIESVIVLIITATTAIVVVSLYVSAPSATTPTFLVDSFEFFVILFMILILIWYVWVLCVMYTVGITTISSAVGKSYWQKMTGANISLYSMFIHTVRYQLGSIAKGIIAIPINELVKLIEFAIRPNFGKAELAEAAEKETKVDGFFEQIGRLMKGINPDAFIEMALHGGSFVEAGVIARALLHGNTKSVSAIGTISRYVLWLGVLAVLSADFVLAAVLMDETGITLISNQIIPMVIILGFSLITTYVILGNFGIAVSTILYCYCEDLELNDGSAESPYQMSDSLKHLLHLI</sequence>
<accession>A0AAD5Y690</accession>
<dbReference type="GO" id="GO:0005886">
    <property type="term" value="C:plasma membrane"/>
    <property type="evidence" value="ECO:0007669"/>
    <property type="project" value="UniProtKB-SubCell"/>
</dbReference>
<feature type="transmembrane region" description="Helical" evidence="7">
    <location>
        <begin position="98"/>
        <end position="119"/>
    </location>
</feature>
<feature type="transmembrane region" description="Helical" evidence="7">
    <location>
        <begin position="572"/>
        <end position="593"/>
    </location>
</feature>
<feature type="region of interest" description="Disordered" evidence="8">
    <location>
        <begin position="23"/>
        <end position="54"/>
    </location>
</feature>